<sequence>MMLIDAYDAVLCDLDGVVYEGPHAIPGASQAVEQIVQSGRRTLYITNNASRTTEAVAQHLSDLAIPTKADDVVSSAQAAARVLATEHPAGSPILVVGGAGLEDALSDEGLVPVRSVDDSPAAVVQGFDPEVGWKQLAEATFAVRAGVPWIATNIDLTIPVERGIAPGNGTLVSVVEQATGVTPRVAGKPEPAIFETAVRRADAKNAIMVGDRLDTDIAGANRAGIDSLLVLTGITGLRELAEARGIDRPTHIADSISGLFDSMPAVRSDDDGFHCGAAHAVVVDGKLIREGAGAELARAVSSAVWAAVDAGTEVDLDGL</sequence>
<dbReference type="PIRSF" id="PIRSF000915">
    <property type="entry name" value="PGP-type_phosphatase"/>
    <property type="match status" value="1"/>
</dbReference>
<keyword evidence="3" id="KW-1185">Reference proteome</keyword>
<organism evidence="2 3">
    <name type="scientific">Saxibacter everestensis</name>
    <dbReference type="NCBI Taxonomy" id="2909229"/>
    <lineage>
        <taxon>Bacteria</taxon>
        <taxon>Bacillati</taxon>
        <taxon>Actinomycetota</taxon>
        <taxon>Actinomycetes</taxon>
        <taxon>Micrococcales</taxon>
        <taxon>Brevibacteriaceae</taxon>
        <taxon>Saxibacter</taxon>
    </lineage>
</organism>
<evidence type="ECO:0000313" key="3">
    <source>
        <dbReference type="Proteomes" id="UP001209083"/>
    </source>
</evidence>
<reference evidence="2 3" key="1">
    <citation type="submission" date="2023-05" db="EMBL/GenBank/DDBJ databases">
        <title>Lithophilousrod everest ZFBP1038 complete genpme.</title>
        <authorList>
            <person name="Tian M."/>
        </authorList>
    </citation>
    <scope>NUCLEOTIDE SEQUENCE [LARGE SCALE GENOMIC DNA]</scope>
    <source>
        <strain evidence="2 3">ZFBP1038</strain>
    </source>
</reference>
<dbReference type="Pfam" id="PF13344">
    <property type="entry name" value="Hydrolase_6"/>
    <property type="match status" value="1"/>
</dbReference>
<evidence type="ECO:0000313" key="2">
    <source>
        <dbReference type="EMBL" id="WGW13177.1"/>
    </source>
</evidence>
<dbReference type="InterPro" id="IPR006439">
    <property type="entry name" value="HAD-SF_hydro_IA"/>
</dbReference>
<dbReference type="Pfam" id="PF13242">
    <property type="entry name" value="Hydrolase_like"/>
    <property type="match status" value="1"/>
</dbReference>
<name>A0ABY8QVX7_9MICO</name>
<dbReference type="NCBIfam" id="TIGR01460">
    <property type="entry name" value="HAD-SF-IIA"/>
    <property type="match status" value="1"/>
</dbReference>
<gene>
    <name evidence="2" type="ORF">LWF01_05250</name>
</gene>
<dbReference type="PANTHER" id="PTHR19288">
    <property type="entry name" value="4-NITROPHENYLPHOSPHATASE-RELATED"/>
    <property type="match status" value="1"/>
</dbReference>
<dbReference type="RefSeq" id="WP_349639991.1">
    <property type="nucleotide sequence ID" value="NZ_CP090958.1"/>
</dbReference>
<proteinExistence type="inferred from homology"/>
<dbReference type="InterPro" id="IPR006357">
    <property type="entry name" value="HAD-SF_hydro_IIA"/>
</dbReference>
<comment type="similarity">
    <text evidence="1">Belongs to the HAD-like hydrolase superfamily.</text>
</comment>
<dbReference type="GO" id="GO:0016787">
    <property type="term" value="F:hydrolase activity"/>
    <property type="evidence" value="ECO:0007669"/>
    <property type="project" value="UniProtKB-KW"/>
</dbReference>
<keyword evidence="2" id="KW-0378">Hydrolase</keyword>
<evidence type="ECO:0000256" key="1">
    <source>
        <dbReference type="PIRNR" id="PIRNR000915"/>
    </source>
</evidence>
<dbReference type="EMBL" id="CP090958">
    <property type="protein sequence ID" value="WGW13177.1"/>
    <property type="molecule type" value="Genomic_DNA"/>
</dbReference>
<protein>
    <submittedName>
        <fullName evidence="2">HAD-IIA family hydrolase</fullName>
    </submittedName>
</protein>
<dbReference type="Gene3D" id="3.40.50.1000">
    <property type="entry name" value="HAD superfamily/HAD-like"/>
    <property type="match status" value="2"/>
</dbReference>
<dbReference type="SUPFAM" id="SSF56784">
    <property type="entry name" value="HAD-like"/>
    <property type="match status" value="1"/>
</dbReference>
<dbReference type="InterPro" id="IPR023214">
    <property type="entry name" value="HAD_sf"/>
</dbReference>
<dbReference type="NCBIfam" id="TIGR01549">
    <property type="entry name" value="HAD-SF-IA-v1"/>
    <property type="match status" value="1"/>
</dbReference>
<accession>A0ABY8QVX7</accession>
<dbReference type="PANTHER" id="PTHR19288:SF95">
    <property type="entry name" value="D-GLYCEROL 3-PHOSPHATE PHOSPHATASE"/>
    <property type="match status" value="1"/>
</dbReference>
<dbReference type="Proteomes" id="UP001209083">
    <property type="component" value="Chromosome"/>
</dbReference>
<dbReference type="InterPro" id="IPR036412">
    <property type="entry name" value="HAD-like_sf"/>
</dbReference>